<protein>
    <submittedName>
        <fullName evidence="1">Uncharacterized protein</fullName>
    </submittedName>
</protein>
<name>A0A6A8KHL2_9FIRM</name>
<dbReference type="AlphaFoldDB" id="A0A6A8KHL2"/>
<dbReference type="RefSeq" id="WP_069988603.1">
    <property type="nucleotide sequence ID" value="NZ_WKPZ01000016.1"/>
</dbReference>
<organism evidence="1 2">
    <name type="scientific">Faecalibacterium prausnitzii</name>
    <dbReference type="NCBI Taxonomy" id="853"/>
    <lineage>
        <taxon>Bacteria</taxon>
        <taxon>Bacillati</taxon>
        <taxon>Bacillota</taxon>
        <taxon>Clostridia</taxon>
        <taxon>Eubacteriales</taxon>
        <taxon>Oscillospiraceae</taxon>
        <taxon>Faecalibacterium</taxon>
    </lineage>
</organism>
<dbReference type="EMBL" id="WKQE01000017">
    <property type="protein sequence ID" value="MSC81411.1"/>
    <property type="molecule type" value="Genomic_DNA"/>
</dbReference>
<evidence type="ECO:0000313" key="2">
    <source>
        <dbReference type="Proteomes" id="UP000477010"/>
    </source>
</evidence>
<sequence length="174" mass="20416">MENIFDKFKKLNLDTSPIGLSIELREPFFCTPIGAQIIGWDNGIHYCFIKGFKEIVFCVNPETCCNYYVYPLAKDFTDFLRLLLSLKTTNAIQQVVWMDKDAFENFMNDPDEVRYTSSEPVQSILQNISSNLEVEPIENPFDYIKKLQKDFPYKEIKFTDEFYNITGLTRQENI</sequence>
<accession>A0A6A8KHL2</accession>
<evidence type="ECO:0000313" key="1">
    <source>
        <dbReference type="EMBL" id="MSC81411.1"/>
    </source>
</evidence>
<reference evidence="1 2" key="1">
    <citation type="journal article" date="2019" name="Nat. Med.">
        <title>A library of human gut bacterial isolates paired with longitudinal multiomics data enables mechanistic microbiome research.</title>
        <authorList>
            <person name="Poyet M."/>
            <person name="Groussin M."/>
            <person name="Gibbons S.M."/>
            <person name="Avila-Pacheco J."/>
            <person name="Jiang X."/>
            <person name="Kearney S.M."/>
            <person name="Perrotta A.R."/>
            <person name="Berdy B."/>
            <person name="Zhao S."/>
            <person name="Lieberman T.D."/>
            <person name="Swanson P.K."/>
            <person name="Smith M."/>
            <person name="Roesemann S."/>
            <person name="Alexander J.E."/>
            <person name="Rich S.A."/>
            <person name="Livny J."/>
            <person name="Vlamakis H."/>
            <person name="Clish C."/>
            <person name="Bullock K."/>
            <person name="Deik A."/>
            <person name="Scott J."/>
            <person name="Pierce K.A."/>
            <person name="Xavier R.J."/>
            <person name="Alm E.J."/>
        </authorList>
    </citation>
    <scope>NUCLEOTIDE SEQUENCE [LARGE SCALE GENOMIC DNA]</scope>
    <source>
        <strain evidence="1 2">BIOML-B9</strain>
    </source>
</reference>
<gene>
    <name evidence="1" type="ORF">GKD85_11440</name>
</gene>
<comment type="caution">
    <text evidence="1">The sequence shown here is derived from an EMBL/GenBank/DDBJ whole genome shotgun (WGS) entry which is preliminary data.</text>
</comment>
<proteinExistence type="predicted"/>
<dbReference type="Proteomes" id="UP000477010">
    <property type="component" value="Unassembled WGS sequence"/>
</dbReference>